<dbReference type="RefSeq" id="WP_311351616.1">
    <property type="nucleotide sequence ID" value="NZ_JAVRHR010000002.1"/>
</dbReference>
<dbReference type="EMBL" id="JAVRHR010000002">
    <property type="protein sequence ID" value="MDT0607671.1"/>
    <property type="molecule type" value="Genomic_DNA"/>
</dbReference>
<dbReference type="Pfam" id="PF00561">
    <property type="entry name" value="Abhydrolase_1"/>
    <property type="match status" value="1"/>
</dbReference>
<dbReference type="Gene3D" id="3.40.50.1820">
    <property type="entry name" value="alpha/beta hydrolase"/>
    <property type="match status" value="1"/>
</dbReference>
<evidence type="ECO:0000259" key="1">
    <source>
        <dbReference type="Pfam" id="PF00561"/>
    </source>
</evidence>
<dbReference type="PANTHER" id="PTHR43194:SF5">
    <property type="entry name" value="PIMELOYL-[ACYL-CARRIER PROTEIN] METHYL ESTER ESTERASE"/>
    <property type="match status" value="1"/>
</dbReference>
<dbReference type="SUPFAM" id="SSF53474">
    <property type="entry name" value="alpha/beta-Hydrolases"/>
    <property type="match status" value="1"/>
</dbReference>
<dbReference type="InterPro" id="IPR000073">
    <property type="entry name" value="AB_hydrolase_1"/>
</dbReference>
<organism evidence="2 3">
    <name type="scientific">Croceitalea rosinachiae</name>
    <dbReference type="NCBI Taxonomy" id="3075596"/>
    <lineage>
        <taxon>Bacteria</taxon>
        <taxon>Pseudomonadati</taxon>
        <taxon>Bacteroidota</taxon>
        <taxon>Flavobacteriia</taxon>
        <taxon>Flavobacteriales</taxon>
        <taxon>Flavobacteriaceae</taxon>
        <taxon>Croceitalea</taxon>
    </lineage>
</organism>
<accession>A0ABU3ABW0</accession>
<keyword evidence="3" id="KW-1185">Reference proteome</keyword>
<dbReference type="InterPro" id="IPR029058">
    <property type="entry name" value="AB_hydrolase_fold"/>
</dbReference>
<dbReference type="PANTHER" id="PTHR43194">
    <property type="entry name" value="HYDROLASE ALPHA/BETA FOLD FAMILY"/>
    <property type="match status" value="1"/>
</dbReference>
<dbReference type="InterPro" id="IPR050228">
    <property type="entry name" value="Carboxylesterase_BioH"/>
</dbReference>
<evidence type="ECO:0000313" key="3">
    <source>
        <dbReference type="Proteomes" id="UP001255246"/>
    </source>
</evidence>
<dbReference type="Proteomes" id="UP001255246">
    <property type="component" value="Unassembled WGS sequence"/>
</dbReference>
<comment type="caution">
    <text evidence="2">The sequence shown here is derived from an EMBL/GenBank/DDBJ whole genome shotgun (WGS) entry which is preliminary data.</text>
</comment>
<dbReference type="GO" id="GO:0016787">
    <property type="term" value="F:hydrolase activity"/>
    <property type="evidence" value="ECO:0007669"/>
    <property type="project" value="UniProtKB-KW"/>
</dbReference>
<evidence type="ECO:0000313" key="2">
    <source>
        <dbReference type="EMBL" id="MDT0607671.1"/>
    </source>
</evidence>
<gene>
    <name evidence="2" type="ORF">RM706_11540</name>
</gene>
<reference evidence="2 3" key="1">
    <citation type="submission" date="2023-09" db="EMBL/GenBank/DDBJ databases">
        <authorList>
            <person name="Rey-Velasco X."/>
        </authorList>
    </citation>
    <scope>NUCLEOTIDE SEQUENCE [LARGE SCALE GENOMIC DNA]</scope>
    <source>
        <strain evidence="2 3">F388</strain>
    </source>
</reference>
<protein>
    <submittedName>
        <fullName evidence="2">Alpha/beta hydrolase</fullName>
    </submittedName>
</protein>
<proteinExistence type="predicted"/>
<keyword evidence="2" id="KW-0378">Hydrolase</keyword>
<sequence>MRTSVKKTEEYFSEKEVVYENKTVNLQDDNLHYIKTGQDSKQTLVFVHGSPGSWDAWKAYLTDSILLQNFRMVAVDRPGFGHSDFRSSLALEPQADLLNSLVKKIDNGQPITLIGHSYGGPLIVKMGLKQPTLYENLMILAGALDPAAEKPEKWRKPLTWVPLKYLVPGALKPSNDELWMLKDDLMAMKPELASLSQNVMIIHGAADKLVPYQNVDFMQNEFTNVNSIETISLENERHFIVWDREKLIKKTLLEWLLKD</sequence>
<feature type="domain" description="AB hydrolase-1" evidence="1">
    <location>
        <begin position="43"/>
        <end position="162"/>
    </location>
</feature>
<name>A0ABU3ABW0_9FLAO</name>
<dbReference type="PRINTS" id="PR00111">
    <property type="entry name" value="ABHYDROLASE"/>
</dbReference>